<accession>A0ACD5YDJ5</accession>
<keyword evidence="2" id="KW-1185">Reference proteome</keyword>
<dbReference type="EnsemblPlants" id="AVESA.00010b.r2.5DG0951610.1">
    <property type="protein sequence ID" value="AVESA.00010b.r2.5DG0951610.1.CDS"/>
    <property type="gene ID" value="AVESA.00010b.r2.5DG0951610"/>
</dbReference>
<organism evidence="1 2">
    <name type="scientific">Avena sativa</name>
    <name type="common">Oat</name>
    <dbReference type="NCBI Taxonomy" id="4498"/>
    <lineage>
        <taxon>Eukaryota</taxon>
        <taxon>Viridiplantae</taxon>
        <taxon>Streptophyta</taxon>
        <taxon>Embryophyta</taxon>
        <taxon>Tracheophyta</taxon>
        <taxon>Spermatophyta</taxon>
        <taxon>Magnoliopsida</taxon>
        <taxon>Liliopsida</taxon>
        <taxon>Poales</taxon>
        <taxon>Poaceae</taxon>
        <taxon>BOP clade</taxon>
        <taxon>Pooideae</taxon>
        <taxon>Poodae</taxon>
        <taxon>Poeae</taxon>
        <taxon>Poeae Chloroplast Group 1 (Aveneae type)</taxon>
        <taxon>Aveninae</taxon>
        <taxon>Avena</taxon>
    </lineage>
</organism>
<dbReference type="Proteomes" id="UP001732700">
    <property type="component" value="Chromosome 5D"/>
</dbReference>
<reference evidence="1" key="1">
    <citation type="submission" date="2021-05" db="EMBL/GenBank/DDBJ databases">
        <authorList>
            <person name="Scholz U."/>
            <person name="Mascher M."/>
            <person name="Fiebig A."/>
        </authorList>
    </citation>
    <scope>NUCLEOTIDE SEQUENCE [LARGE SCALE GENOMIC DNA]</scope>
</reference>
<evidence type="ECO:0000313" key="1">
    <source>
        <dbReference type="EnsemblPlants" id="AVESA.00010b.r2.5DG0951610.1.CDS"/>
    </source>
</evidence>
<evidence type="ECO:0000313" key="2">
    <source>
        <dbReference type="Proteomes" id="UP001732700"/>
    </source>
</evidence>
<protein>
    <submittedName>
        <fullName evidence="1">Uncharacterized protein</fullName>
    </submittedName>
</protein>
<sequence length="328" mass="36547">MQSCHGGYVVLINLTTDQIAAYKPLTHELDIFPLPPEEVAVSPLFDFHIVISEEGQPDFRMVFVQRLGMSQLRVCVFSSATREWKVLPWVEAPTPPQPEDDGAPPTPPQPEDDADGMLTFYTGMQVNGSVYWKHTTQAYVLVLNTETLQFSRVDLPAFLREIDSMLFRLGQTRDGNLCMVGADDSDAETGALVVWFWRADGDGVEKWMLEDIFPLDTFINVSHGNGTVQVEAVINGFVYLSTKYVDEPESLLSLCLETGKLNMLFDYTYTSPAHPYIMAWPHSLVVCNKEDSQTKVTGDSVADVGHLGTKQSPYLLDVENSRANKATA</sequence>
<name>A0ACD5YDJ5_AVESA</name>
<reference evidence="1" key="2">
    <citation type="submission" date="2025-09" db="UniProtKB">
        <authorList>
            <consortium name="EnsemblPlants"/>
        </authorList>
    </citation>
    <scope>IDENTIFICATION</scope>
</reference>
<proteinExistence type="predicted"/>